<dbReference type="PANTHER" id="PTHR38640">
    <property type="entry name" value="GEO09659P1"/>
    <property type="match status" value="1"/>
</dbReference>
<accession>A0AAW1UCP1</accession>
<evidence type="ECO:0000256" key="1">
    <source>
        <dbReference type="SAM" id="Phobius"/>
    </source>
</evidence>
<dbReference type="AlphaFoldDB" id="A0AAW1UCP1"/>
<name>A0AAW1UCP1_9CUCU</name>
<feature type="transmembrane region" description="Helical" evidence="1">
    <location>
        <begin position="25"/>
        <end position="44"/>
    </location>
</feature>
<keyword evidence="3" id="KW-1185">Reference proteome</keyword>
<dbReference type="Proteomes" id="UP001431783">
    <property type="component" value="Unassembled WGS sequence"/>
</dbReference>
<keyword evidence="1" id="KW-1133">Transmembrane helix</keyword>
<keyword evidence="1" id="KW-0812">Transmembrane</keyword>
<evidence type="ECO:0000313" key="3">
    <source>
        <dbReference type="Proteomes" id="UP001431783"/>
    </source>
</evidence>
<feature type="transmembrane region" description="Helical" evidence="1">
    <location>
        <begin position="87"/>
        <end position="109"/>
    </location>
</feature>
<evidence type="ECO:0000313" key="2">
    <source>
        <dbReference type="EMBL" id="KAK9878379.1"/>
    </source>
</evidence>
<protein>
    <submittedName>
        <fullName evidence="2">Uncharacterized protein</fullName>
    </submittedName>
</protein>
<feature type="transmembrane region" description="Helical" evidence="1">
    <location>
        <begin position="56"/>
        <end position="75"/>
    </location>
</feature>
<gene>
    <name evidence="2" type="ORF">WA026_021686</name>
</gene>
<comment type="caution">
    <text evidence="2">The sequence shown here is derived from an EMBL/GenBank/DDBJ whole genome shotgun (WGS) entry which is preliminary data.</text>
</comment>
<dbReference type="PANTHER" id="PTHR38640:SF1">
    <property type="entry name" value="GEO09659P1"/>
    <property type="match status" value="1"/>
</dbReference>
<sequence>MADVDYSTPVTQEEEYRLLYNKIKFLSSIQGSVSYILMSVLAVHRELVTSYTGEHTIPFIYLNMVFGMSVMLYTRPALQKIYKFHRFTFSLLGSLMFNQASMIFFNWLVVQLPERPWLRTLIGFFGGRLIIFYFITYLYLVDSSIDIVIFQRII</sequence>
<dbReference type="EMBL" id="JARQZJ010000047">
    <property type="protein sequence ID" value="KAK9878379.1"/>
    <property type="molecule type" value="Genomic_DNA"/>
</dbReference>
<keyword evidence="1" id="KW-0472">Membrane</keyword>
<proteinExistence type="predicted"/>
<reference evidence="2 3" key="1">
    <citation type="submission" date="2023-03" db="EMBL/GenBank/DDBJ databases">
        <title>Genome insight into feeding habits of ladybird beetles.</title>
        <authorList>
            <person name="Li H.-S."/>
            <person name="Huang Y.-H."/>
            <person name="Pang H."/>
        </authorList>
    </citation>
    <scope>NUCLEOTIDE SEQUENCE [LARGE SCALE GENOMIC DNA]</scope>
    <source>
        <strain evidence="2">SYSU_2023b</strain>
        <tissue evidence="2">Whole body</tissue>
    </source>
</reference>
<feature type="transmembrane region" description="Helical" evidence="1">
    <location>
        <begin position="121"/>
        <end position="141"/>
    </location>
</feature>
<organism evidence="2 3">
    <name type="scientific">Henosepilachna vigintioctopunctata</name>
    <dbReference type="NCBI Taxonomy" id="420089"/>
    <lineage>
        <taxon>Eukaryota</taxon>
        <taxon>Metazoa</taxon>
        <taxon>Ecdysozoa</taxon>
        <taxon>Arthropoda</taxon>
        <taxon>Hexapoda</taxon>
        <taxon>Insecta</taxon>
        <taxon>Pterygota</taxon>
        <taxon>Neoptera</taxon>
        <taxon>Endopterygota</taxon>
        <taxon>Coleoptera</taxon>
        <taxon>Polyphaga</taxon>
        <taxon>Cucujiformia</taxon>
        <taxon>Coccinelloidea</taxon>
        <taxon>Coccinellidae</taxon>
        <taxon>Epilachninae</taxon>
        <taxon>Epilachnini</taxon>
        <taxon>Henosepilachna</taxon>
    </lineage>
</organism>